<organism evidence="5 6">
    <name type="scientific">Pseudomonas phage PSA6</name>
    <dbReference type="NCBI Taxonomy" id="3038281"/>
    <lineage>
        <taxon>Viruses</taxon>
        <taxon>Duplodnaviria</taxon>
        <taxon>Heunggongvirae</taxon>
        <taxon>Uroviricota</taxon>
        <taxon>Caudoviricetes</taxon>
        <taxon>Autographivirales</taxon>
        <taxon>Autotranscriptaviridae</taxon>
        <taxon>Studiervirinae</taxon>
        <taxon>Phutvirus</taxon>
        <taxon>Phutvirus PSA6</taxon>
    </lineage>
</organism>
<dbReference type="Proteomes" id="UP001224657">
    <property type="component" value="Segment"/>
</dbReference>
<evidence type="ECO:0000313" key="6">
    <source>
        <dbReference type="Proteomes" id="UP001224657"/>
    </source>
</evidence>
<dbReference type="GO" id="GO:0006310">
    <property type="term" value="P:DNA recombination"/>
    <property type="evidence" value="ECO:0007669"/>
    <property type="project" value="InterPro"/>
</dbReference>
<dbReference type="InterPro" id="IPR041559">
    <property type="entry name" value="DNA_ligase_ATP-dep_T7_C"/>
</dbReference>
<dbReference type="GO" id="GO:0003690">
    <property type="term" value="F:double-stranded DNA binding"/>
    <property type="evidence" value="ECO:0007669"/>
    <property type="project" value="InterPro"/>
</dbReference>
<dbReference type="Pfam" id="PF01068">
    <property type="entry name" value="DNA_ligase_A_M"/>
    <property type="match status" value="1"/>
</dbReference>
<name>A0AAF0K6D0_9CAUD</name>
<dbReference type="InterPro" id="IPR012340">
    <property type="entry name" value="NA-bd_OB-fold"/>
</dbReference>
<dbReference type="InterPro" id="IPR016306">
    <property type="entry name" value="DNA_ligase_T7"/>
</dbReference>
<reference evidence="5" key="1">
    <citation type="submission" date="2023-03" db="EMBL/GenBank/DDBJ databases">
        <authorList>
            <person name="Cao G."/>
            <person name="Liao Y."/>
        </authorList>
    </citation>
    <scope>NUCLEOTIDE SEQUENCE</scope>
    <source>
        <strain evidence="5">PSA6</strain>
    </source>
</reference>
<feature type="active site" description="N6-AMP-lysine intermediate" evidence="2">
    <location>
        <position position="38"/>
    </location>
</feature>
<evidence type="ECO:0000256" key="1">
    <source>
        <dbReference type="ARBA" id="ARBA00013308"/>
    </source>
</evidence>
<dbReference type="GO" id="GO:0005524">
    <property type="term" value="F:ATP binding"/>
    <property type="evidence" value="ECO:0007669"/>
    <property type="project" value="InterPro"/>
</dbReference>
<dbReference type="GO" id="GO:0006281">
    <property type="term" value="P:DNA repair"/>
    <property type="evidence" value="ECO:0007669"/>
    <property type="project" value="InterPro"/>
</dbReference>
<dbReference type="Gene3D" id="2.40.50.140">
    <property type="entry name" value="Nucleic acid-binding proteins"/>
    <property type="match status" value="1"/>
</dbReference>
<keyword evidence="6" id="KW-1185">Reference proteome</keyword>
<evidence type="ECO:0000313" key="5">
    <source>
        <dbReference type="EMBL" id="WGH15439.1"/>
    </source>
</evidence>
<dbReference type="Gene3D" id="3.30.1490.70">
    <property type="match status" value="1"/>
</dbReference>
<dbReference type="Gene3D" id="3.30.470.30">
    <property type="entry name" value="DNA ligase/mRNA capping enzyme"/>
    <property type="match status" value="1"/>
</dbReference>
<feature type="domain" description="DNA ligase ATP-dependent bacteriophage T7-type C-terminal" evidence="4">
    <location>
        <begin position="238"/>
        <end position="352"/>
    </location>
</feature>
<accession>A0AAF0K6D0</accession>
<protein>
    <recommendedName>
        <fullName evidence="1">DNA ligase</fullName>
    </recommendedName>
</protein>
<dbReference type="SUPFAM" id="SSF56091">
    <property type="entry name" value="DNA ligase/mRNA capping enzyme, catalytic domain"/>
    <property type="match status" value="1"/>
</dbReference>
<dbReference type="PIRSF" id="PIRSF001600">
    <property type="entry name" value="DNA_ligase_phage_T3"/>
    <property type="match status" value="1"/>
</dbReference>
<dbReference type="SUPFAM" id="SSF50249">
    <property type="entry name" value="Nucleic acid-binding proteins"/>
    <property type="match status" value="1"/>
</dbReference>
<keyword evidence="5" id="KW-0436">Ligase</keyword>
<dbReference type="InterPro" id="IPR012310">
    <property type="entry name" value="DNA_ligase_ATP-dep_cent"/>
</dbReference>
<sequence>MAVAQVVLKTNPHRPVDFKESSVAKVIASSGNVNLEIKEDGCQLNMVVEYQAGPNGGSVVSFLSREGKEFNGLALLGDKLCNDPRWDKFFNPHLDAALFRENGGFLLQAEIITLDDEGNPKVCAEIAGDLRRMEPIPLDKIRIVAFDLIPLDAVLAAGDYEVFQEVRRGHLAVQINALTERFPEIKWSLIEAVQVFSLGHLTAVYEEFRAKGKEGGVAKDPLGYWKRGKKTGQWKVKPDDSCDGVVTGLMWGTPGLANDGLVIGFTVLTEHGVEVEAGGITEAQKDEFTTAVRIASELAYGAEQFPLGPQGGISDDLQGDVVNPYEGHAVKITYMERLPSGSYRHPNFDQFRGITDPKVKE</sequence>
<evidence type="ECO:0000256" key="2">
    <source>
        <dbReference type="PIRSR" id="PIRSR001600-50"/>
    </source>
</evidence>
<evidence type="ECO:0000259" key="4">
    <source>
        <dbReference type="Pfam" id="PF17879"/>
    </source>
</evidence>
<feature type="domain" description="ATP-dependent DNA ligase family profile" evidence="3">
    <location>
        <begin position="22"/>
        <end position="237"/>
    </location>
</feature>
<proteinExistence type="predicted"/>
<evidence type="ECO:0000259" key="3">
    <source>
        <dbReference type="Pfam" id="PF01068"/>
    </source>
</evidence>
<dbReference type="GO" id="GO:0003910">
    <property type="term" value="F:DNA ligase (ATP) activity"/>
    <property type="evidence" value="ECO:0007669"/>
    <property type="project" value="InterPro"/>
</dbReference>
<dbReference type="EMBL" id="OQ716796">
    <property type="protein sequence ID" value="WGH15439.1"/>
    <property type="molecule type" value="Genomic_DNA"/>
</dbReference>
<dbReference type="Pfam" id="PF17879">
    <property type="entry name" value="DNA_ligase_C"/>
    <property type="match status" value="1"/>
</dbReference>